<protein>
    <submittedName>
        <fullName evidence="1">Uncharacterized protein</fullName>
    </submittedName>
</protein>
<evidence type="ECO:0000313" key="1">
    <source>
        <dbReference type="EMBL" id="PZQ49162.1"/>
    </source>
</evidence>
<comment type="caution">
    <text evidence="1">The sequence shown here is derived from an EMBL/GenBank/DDBJ whole genome shotgun (WGS) entry which is preliminary data.</text>
</comment>
<organism evidence="1 2">
    <name type="scientific">Micavibrio aeruginosavorus</name>
    <dbReference type="NCBI Taxonomy" id="349221"/>
    <lineage>
        <taxon>Bacteria</taxon>
        <taxon>Pseudomonadati</taxon>
        <taxon>Bdellovibrionota</taxon>
        <taxon>Bdellovibrionia</taxon>
        <taxon>Bdellovibrionales</taxon>
        <taxon>Pseudobdellovibrionaceae</taxon>
        <taxon>Micavibrio</taxon>
    </lineage>
</organism>
<evidence type="ECO:0000313" key="2">
    <source>
        <dbReference type="Proteomes" id="UP000249417"/>
    </source>
</evidence>
<sequence>MGLDSFLQPTSVPDLKRLDFNIVYDQGASDLKERAGELLSKIHADFYCPYFPIESEREAVEDWQERLFAGKNGQKVFQYFTAYGRGLEGDAPQVVGFTVSEYYAGTQTGLVNYTIRDSAYKGRFSGREMCSHHVELMKEDCLRVDDVPLMGVLSESNDPERMLRSAAAKSALLSDAQKSGPFSELKDLYKKIEGRDYWDGLDCMDPSLRLRIAERNYGVRQIGIDYAQAPLTPSKTQEERLQKTSDDLFMFQFDADHFSDYKAAHFKKFLVAFSRQFAAVENPRNLNVPSINRMMDQVDYLCEHNLPLLLNQQSVETRAALARLSGVASSSIHRPETLQPC</sequence>
<gene>
    <name evidence="1" type="ORF">DI551_00480</name>
</gene>
<dbReference type="AlphaFoldDB" id="A0A2W5N6S6"/>
<name>A0A2W5N6S6_9BACT</name>
<accession>A0A2W5N6S6</accession>
<dbReference type="Proteomes" id="UP000249417">
    <property type="component" value="Unassembled WGS sequence"/>
</dbReference>
<dbReference type="EMBL" id="QFQB01000001">
    <property type="protein sequence ID" value="PZQ49162.1"/>
    <property type="molecule type" value="Genomic_DNA"/>
</dbReference>
<reference evidence="1 2" key="1">
    <citation type="submission" date="2017-08" db="EMBL/GenBank/DDBJ databases">
        <title>Infants hospitalized years apart are colonized by the same room-sourced microbial strains.</title>
        <authorList>
            <person name="Brooks B."/>
            <person name="Olm M.R."/>
            <person name="Firek B.A."/>
            <person name="Baker R."/>
            <person name="Thomas B.C."/>
            <person name="Morowitz M.J."/>
            <person name="Banfield J.F."/>
        </authorList>
    </citation>
    <scope>NUCLEOTIDE SEQUENCE [LARGE SCALE GENOMIC DNA]</scope>
    <source>
        <strain evidence="1">S2_005_002_R2_29</strain>
    </source>
</reference>
<proteinExistence type="predicted"/>